<evidence type="ECO:0000313" key="2">
    <source>
        <dbReference type="EMBL" id="TSJ46333.1"/>
    </source>
</evidence>
<dbReference type="Proteomes" id="UP000316008">
    <property type="component" value="Unassembled WGS sequence"/>
</dbReference>
<comment type="caution">
    <text evidence="2">The sequence shown here is derived from an EMBL/GenBank/DDBJ whole genome shotgun (WGS) entry which is preliminary data.</text>
</comment>
<reference evidence="2 3" key="1">
    <citation type="submission" date="2019-07" db="EMBL/GenBank/DDBJ databases">
        <authorList>
            <person name="Huq M.A."/>
        </authorList>
    </citation>
    <scope>NUCLEOTIDE SEQUENCE [LARGE SCALE GENOMIC DNA]</scope>
    <source>
        <strain evidence="2 3">MAH-3</strain>
    </source>
</reference>
<dbReference type="AlphaFoldDB" id="A0A556N2M3"/>
<dbReference type="OrthoDB" id="9553518at2"/>
<sequence>MEEQHERLFDLIASKPFEDLNKEERSFVLNHLTEAEYSLQRKVIATAEMLEYDSGEPLALRLPKTKTHLLNRSIPLYQVLIGAACLVLLFMAGKQKNYSLNWHFSEHPLEISLANGVSSGKIIHDTIIKEIPVLRTVSDVIHDTITIVQTITRQPERRMLEAGNTLIYPELNEKLFETRSVPYKEDQTARFLPDVSVMNTLK</sequence>
<name>A0A556N2M3_9FLAO</name>
<keyword evidence="1" id="KW-0472">Membrane</keyword>
<keyword evidence="1" id="KW-1133">Transmembrane helix</keyword>
<dbReference type="EMBL" id="VLPL01000002">
    <property type="protein sequence ID" value="TSJ46333.1"/>
    <property type="molecule type" value="Genomic_DNA"/>
</dbReference>
<evidence type="ECO:0000256" key="1">
    <source>
        <dbReference type="SAM" id="Phobius"/>
    </source>
</evidence>
<dbReference type="RefSeq" id="WP_144331870.1">
    <property type="nucleotide sequence ID" value="NZ_VLPL01000002.1"/>
</dbReference>
<organism evidence="2 3">
    <name type="scientific">Fluviicola chungangensis</name>
    <dbReference type="NCBI Taxonomy" id="2597671"/>
    <lineage>
        <taxon>Bacteria</taxon>
        <taxon>Pseudomonadati</taxon>
        <taxon>Bacteroidota</taxon>
        <taxon>Flavobacteriia</taxon>
        <taxon>Flavobacteriales</taxon>
        <taxon>Crocinitomicaceae</taxon>
        <taxon>Fluviicola</taxon>
    </lineage>
</organism>
<keyword evidence="1" id="KW-0812">Transmembrane</keyword>
<accession>A0A556N2M3</accession>
<gene>
    <name evidence="2" type="ORF">FO442_04025</name>
</gene>
<proteinExistence type="predicted"/>
<keyword evidence="3" id="KW-1185">Reference proteome</keyword>
<protein>
    <submittedName>
        <fullName evidence="2">Uncharacterized protein</fullName>
    </submittedName>
</protein>
<evidence type="ECO:0000313" key="3">
    <source>
        <dbReference type="Proteomes" id="UP000316008"/>
    </source>
</evidence>
<feature type="transmembrane region" description="Helical" evidence="1">
    <location>
        <begin position="74"/>
        <end position="92"/>
    </location>
</feature>